<feature type="compositionally biased region" description="Pro residues" evidence="1">
    <location>
        <begin position="354"/>
        <end position="371"/>
    </location>
</feature>
<keyword evidence="2" id="KW-1133">Transmembrane helix</keyword>
<evidence type="ECO:0000256" key="2">
    <source>
        <dbReference type="SAM" id="Phobius"/>
    </source>
</evidence>
<proteinExistence type="predicted"/>
<name>A0A931N2Q2_9NOCA</name>
<feature type="region of interest" description="Disordered" evidence="1">
    <location>
        <begin position="269"/>
        <end position="403"/>
    </location>
</feature>
<sequence>MRATVGISAEQSVVRGVLVSCGPQEGEPVAEPRTFTEQVTEVEGAVPRALDAIVADAGPDVRIENVAVVYRTAEERKAFVGELSEGGWRSASLVSSRSALSAAARQVRGLARYGSVLVLEVLDTRASYALLGPDRARVLASDTWTPGIADADSARAALPRVREWWDDATGAPEAVLLCGAAAVAAVAAALEDGLGIPVVIAPDPADAAAKGAALIAGGQVDEESEAPAAVAVGGIRVRRPVLIATVAVAVAAVLGATGFAMAQIRSDHPENTESTVSSSVASSVASTTTVAPTTESVIAPAPPPEPAPPVDPPPPEPAAAPEAPPVVPAYTAPAHAPRRTPSPAPTTTEEPPVEEPPAAEPPPAPAPPPAPSKVGAPGSGGLFPGESPPPAAGSNPEAERQWWDNHWSLKERWLSGN</sequence>
<gene>
    <name evidence="4" type="ORF">IT779_11770</name>
</gene>
<keyword evidence="5" id="KW-1185">Reference proteome</keyword>
<keyword evidence="2" id="KW-0812">Transmembrane</keyword>
<accession>A0A931N2Q2</accession>
<comment type="caution">
    <text evidence="4">The sequence shown here is derived from an EMBL/GenBank/DDBJ whole genome shotgun (WGS) entry which is preliminary data.</text>
</comment>
<reference evidence="4" key="1">
    <citation type="submission" date="2020-11" db="EMBL/GenBank/DDBJ databases">
        <title>Nocardia NEAU-351.nov., a novel actinomycete isolated from the cow dung.</title>
        <authorList>
            <person name="Zhang X."/>
        </authorList>
    </citation>
    <scope>NUCLEOTIDE SEQUENCE</scope>
    <source>
        <strain evidence="4">NEAU-351</strain>
    </source>
</reference>
<dbReference type="RefSeq" id="WP_196149310.1">
    <property type="nucleotide sequence ID" value="NZ_JADMLG010000004.1"/>
</dbReference>
<feature type="compositionally biased region" description="Pro residues" evidence="1">
    <location>
        <begin position="300"/>
        <end position="327"/>
    </location>
</feature>
<dbReference type="InterPro" id="IPR055583">
    <property type="entry name" value="DUF7159"/>
</dbReference>
<evidence type="ECO:0000313" key="5">
    <source>
        <dbReference type="Proteomes" id="UP000655751"/>
    </source>
</evidence>
<evidence type="ECO:0000313" key="4">
    <source>
        <dbReference type="EMBL" id="MBH0776962.1"/>
    </source>
</evidence>
<dbReference type="AlphaFoldDB" id="A0A931N2Q2"/>
<organism evidence="4 5">
    <name type="scientific">Nocardia bovistercoris</name>
    <dbReference type="NCBI Taxonomy" id="2785916"/>
    <lineage>
        <taxon>Bacteria</taxon>
        <taxon>Bacillati</taxon>
        <taxon>Actinomycetota</taxon>
        <taxon>Actinomycetes</taxon>
        <taxon>Mycobacteriales</taxon>
        <taxon>Nocardiaceae</taxon>
        <taxon>Nocardia</taxon>
    </lineage>
</organism>
<keyword evidence="2" id="KW-0472">Membrane</keyword>
<protein>
    <recommendedName>
        <fullName evidence="3">DUF7159 domain-containing protein</fullName>
    </recommendedName>
</protein>
<feature type="compositionally biased region" description="Low complexity" evidence="1">
    <location>
        <begin position="272"/>
        <end position="299"/>
    </location>
</feature>
<feature type="compositionally biased region" description="Low complexity" evidence="1">
    <location>
        <begin position="328"/>
        <end position="350"/>
    </location>
</feature>
<feature type="domain" description="DUF7159" evidence="3">
    <location>
        <begin position="5"/>
        <end position="222"/>
    </location>
</feature>
<dbReference type="Pfam" id="PF23717">
    <property type="entry name" value="DUF7159"/>
    <property type="match status" value="1"/>
</dbReference>
<dbReference type="Proteomes" id="UP000655751">
    <property type="component" value="Unassembled WGS sequence"/>
</dbReference>
<feature type="transmembrane region" description="Helical" evidence="2">
    <location>
        <begin position="241"/>
        <end position="262"/>
    </location>
</feature>
<dbReference type="EMBL" id="JADMLG010000004">
    <property type="protein sequence ID" value="MBH0776962.1"/>
    <property type="molecule type" value="Genomic_DNA"/>
</dbReference>
<evidence type="ECO:0000259" key="3">
    <source>
        <dbReference type="Pfam" id="PF23717"/>
    </source>
</evidence>
<evidence type="ECO:0000256" key="1">
    <source>
        <dbReference type="SAM" id="MobiDB-lite"/>
    </source>
</evidence>